<accession>A0A914Q8G4</accession>
<sequence length="270" mass="30921">MDVHQNDCGLNGYGIMSHKEFHIQQNVNFNSSQPTFNNPSLNVPLVDGNLGKFENYSDNAFNNSSNVTENDESHFLEDGNSRMTNTYESNTLEIREIRPNVLPVNDINQQFQNISLQDNHGLQFRSTMKQFNTPPFVDTYNPTNHTMLPLIHSEVISNTDIETTESGQESSGSHEMPSPPKNVKKGRGRPKKYKTEMEKKAAKTVSQKNHIKRKNAAFIKLKKEVLTLEKQNTRFEKDVDERLRYAKKMLFDKDLPETEQKVIGAIIGFE</sequence>
<evidence type="ECO:0000256" key="1">
    <source>
        <dbReference type="SAM" id="MobiDB-lite"/>
    </source>
</evidence>
<proteinExistence type="predicted"/>
<evidence type="ECO:0000313" key="2">
    <source>
        <dbReference type="Proteomes" id="UP000887578"/>
    </source>
</evidence>
<feature type="region of interest" description="Disordered" evidence="1">
    <location>
        <begin position="61"/>
        <end position="84"/>
    </location>
</feature>
<feature type="region of interest" description="Disordered" evidence="1">
    <location>
        <begin position="162"/>
        <end position="194"/>
    </location>
</feature>
<protein>
    <submittedName>
        <fullName evidence="3">BZIP domain-containing protein</fullName>
    </submittedName>
</protein>
<dbReference type="WBParaSite" id="PDA_v2.g25361.t1">
    <property type="protein sequence ID" value="PDA_v2.g25361.t1"/>
    <property type="gene ID" value="PDA_v2.g25361"/>
</dbReference>
<dbReference type="AlphaFoldDB" id="A0A914Q8G4"/>
<feature type="compositionally biased region" description="Basic and acidic residues" evidence="1">
    <location>
        <begin position="71"/>
        <end position="80"/>
    </location>
</feature>
<organism evidence="2 3">
    <name type="scientific">Panagrolaimus davidi</name>
    <dbReference type="NCBI Taxonomy" id="227884"/>
    <lineage>
        <taxon>Eukaryota</taxon>
        <taxon>Metazoa</taxon>
        <taxon>Ecdysozoa</taxon>
        <taxon>Nematoda</taxon>
        <taxon>Chromadorea</taxon>
        <taxon>Rhabditida</taxon>
        <taxon>Tylenchina</taxon>
        <taxon>Panagrolaimomorpha</taxon>
        <taxon>Panagrolaimoidea</taxon>
        <taxon>Panagrolaimidae</taxon>
        <taxon>Panagrolaimus</taxon>
    </lineage>
</organism>
<feature type="compositionally biased region" description="Low complexity" evidence="1">
    <location>
        <begin position="164"/>
        <end position="175"/>
    </location>
</feature>
<reference evidence="3" key="1">
    <citation type="submission" date="2022-11" db="UniProtKB">
        <authorList>
            <consortium name="WormBaseParasite"/>
        </authorList>
    </citation>
    <scope>IDENTIFICATION</scope>
</reference>
<feature type="compositionally biased region" description="Basic residues" evidence="1">
    <location>
        <begin position="182"/>
        <end position="192"/>
    </location>
</feature>
<name>A0A914Q8G4_9BILA</name>
<evidence type="ECO:0000313" key="3">
    <source>
        <dbReference type="WBParaSite" id="PDA_v2.g25361.t1"/>
    </source>
</evidence>
<keyword evidence="2" id="KW-1185">Reference proteome</keyword>
<dbReference type="Proteomes" id="UP000887578">
    <property type="component" value="Unplaced"/>
</dbReference>